<name>A0A8X7BGZ4_TRICX</name>
<dbReference type="PANTHER" id="PTHR46888:SF1">
    <property type="entry name" value="RIBONUCLEASE H"/>
    <property type="match status" value="1"/>
</dbReference>
<dbReference type="AlphaFoldDB" id="A0A8X7BGZ4"/>
<dbReference type="EMBL" id="BMAU01021391">
    <property type="protein sequence ID" value="GFY30154.1"/>
    <property type="molecule type" value="Genomic_DNA"/>
</dbReference>
<proteinExistence type="predicted"/>
<comment type="caution">
    <text evidence="1">The sequence shown here is derived from an EMBL/GenBank/DDBJ whole genome shotgun (WGS) entry which is preliminary data.</text>
</comment>
<organism evidence="1 2">
    <name type="scientific">Trichonephila clavipes</name>
    <name type="common">Golden silk orbweaver</name>
    <name type="synonym">Nephila clavipes</name>
    <dbReference type="NCBI Taxonomy" id="2585209"/>
    <lineage>
        <taxon>Eukaryota</taxon>
        <taxon>Metazoa</taxon>
        <taxon>Ecdysozoa</taxon>
        <taxon>Arthropoda</taxon>
        <taxon>Chelicerata</taxon>
        <taxon>Arachnida</taxon>
        <taxon>Araneae</taxon>
        <taxon>Araneomorphae</taxon>
        <taxon>Entelegynae</taxon>
        <taxon>Araneoidea</taxon>
        <taxon>Nephilidae</taxon>
        <taxon>Trichonephila</taxon>
    </lineage>
</organism>
<dbReference type="Proteomes" id="UP000887159">
    <property type="component" value="Unassembled WGS sequence"/>
</dbReference>
<sequence length="205" mass="24045">MLGEKVGNLMIYVKQEELGDYEKIKQLVLKQFQPTPRVLLNQFRRSPKLPNENYVQFASRIEAMFDYYCKLRNVNEFNELCQLIVADQIINSLDQELTSYINLKMCENWYTPDKLGRELDLFMSSKVSSRNEINTGFRQNKFFKSGVDRKGLKGVTSVFLSDVNETKCSYCCENHAIPFCTKFKQLSVHDRVEIVKKQRLYAFCV</sequence>
<reference evidence="1" key="1">
    <citation type="submission" date="2020-08" db="EMBL/GenBank/DDBJ databases">
        <title>Multicomponent nature underlies the extraordinary mechanical properties of spider dragline silk.</title>
        <authorList>
            <person name="Kono N."/>
            <person name="Nakamura H."/>
            <person name="Mori M."/>
            <person name="Yoshida Y."/>
            <person name="Ohtoshi R."/>
            <person name="Malay A.D."/>
            <person name="Moran D.A.P."/>
            <person name="Tomita M."/>
            <person name="Numata K."/>
            <person name="Arakawa K."/>
        </authorList>
    </citation>
    <scope>NUCLEOTIDE SEQUENCE</scope>
</reference>
<protein>
    <submittedName>
        <fullName evidence="1">Uncharacterized protein</fullName>
    </submittedName>
</protein>
<accession>A0A8X7BGZ4</accession>
<dbReference type="PANTHER" id="PTHR46888">
    <property type="entry name" value="ZINC KNUCKLE DOMAINCONTAINING PROTEIN-RELATED"/>
    <property type="match status" value="1"/>
</dbReference>
<keyword evidence="2" id="KW-1185">Reference proteome</keyword>
<evidence type="ECO:0000313" key="1">
    <source>
        <dbReference type="EMBL" id="GFY30154.1"/>
    </source>
</evidence>
<gene>
    <name evidence="1" type="primary">AVEN_13767_1</name>
    <name evidence="1" type="ORF">TNCV_3090621</name>
</gene>
<evidence type="ECO:0000313" key="2">
    <source>
        <dbReference type="Proteomes" id="UP000887159"/>
    </source>
</evidence>